<protein>
    <submittedName>
        <fullName evidence="1">Uncharacterized protein</fullName>
    </submittedName>
</protein>
<organism evidence="1 2">
    <name type="scientific">Pseudoxanthomonas spadix (strain BD-a59)</name>
    <dbReference type="NCBI Taxonomy" id="1045855"/>
    <lineage>
        <taxon>Bacteria</taxon>
        <taxon>Pseudomonadati</taxon>
        <taxon>Pseudomonadota</taxon>
        <taxon>Gammaproteobacteria</taxon>
        <taxon>Lysobacterales</taxon>
        <taxon>Lysobacteraceae</taxon>
        <taxon>Pseudoxanthomonas</taxon>
    </lineage>
</organism>
<gene>
    <name evidence="1" type="ordered locus">DSC_00175</name>
</gene>
<dbReference type="EMBL" id="CP003093">
    <property type="protein sequence ID" value="AER54688.1"/>
    <property type="molecule type" value="Genomic_DNA"/>
</dbReference>
<dbReference type="KEGG" id="psd:DSC_00175"/>
<dbReference type="AlphaFoldDB" id="G7URL3"/>
<proteinExistence type="predicted"/>
<sequence>MRTNDPLCASTGQLSDEDLALLLKELQSRRLIVVQDGKIAYALPPA</sequence>
<dbReference type="Proteomes" id="UP000005870">
    <property type="component" value="Chromosome"/>
</dbReference>
<accession>G7URL3</accession>
<keyword evidence="2" id="KW-1185">Reference proteome</keyword>
<evidence type="ECO:0000313" key="1">
    <source>
        <dbReference type="EMBL" id="AER54688.1"/>
    </source>
</evidence>
<dbReference type="HOGENOM" id="CLU_3188089_0_0_6"/>
<reference evidence="1 2" key="1">
    <citation type="journal article" date="2012" name="J. Bacteriol.">
        <title>Complete Genome Sequence of the BTEX-Degrading Bacterium Pseudoxanthomonas spadix BD-a59.</title>
        <authorList>
            <person name="Lee S.H."/>
            <person name="Jin H.M."/>
            <person name="Lee H.J."/>
            <person name="Kim J.M."/>
            <person name="Jeon C.O."/>
        </authorList>
    </citation>
    <scope>NUCLEOTIDE SEQUENCE [LARGE SCALE GENOMIC DNA]</scope>
    <source>
        <strain evidence="1 2">BD-a59</strain>
    </source>
</reference>
<evidence type="ECO:0000313" key="2">
    <source>
        <dbReference type="Proteomes" id="UP000005870"/>
    </source>
</evidence>
<name>G7URL3_PSEUP</name>